<dbReference type="InterPro" id="IPR050810">
    <property type="entry name" value="Bact_Secretion_Sys_Channel"/>
</dbReference>
<feature type="region of interest" description="Disordered" evidence="11">
    <location>
        <begin position="22"/>
        <end position="91"/>
    </location>
</feature>
<dbReference type="InterPro" id="IPR001775">
    <property type="entry name" value="GspD/PilQ"/>
</dbReference>
<evidence type="ECO:0000259" key="13">
    <source>
        <dbReference type="Pfam" id="PF00263"/>
    </source>
</evidence>
<feature type="compositionally biased region" description="Gly residues" evidence="11">
    <location>
        <begin position="395"/>
        <end position="424"/>
    </location>
</feature>
<feature type="domain" description="NolW-like" evidence="14">
    <location>
        <begin position="277"/>
        <end position="366"/>
    </location>
</feature>
<keyword evidence="3 10" id="KW-0813">Transport</keyword>
<dbReference type="PANTHER" id="PTHR30332">
    <property type="entry name" value="PROBABLE GENERAL SECRETION PATHWAY PROTEIN D"/>
    <property type="match status" value="1"/>
</dbReference>
<keyword evidence="5" id="KW-0812">Transmembrane</keyword>
<evidence type="ECO:0000256" key="4">
    <source>
        <dbReference type="ARBA" id="ARBA00022452"/>
    </source>
</evidence>
<dbReference type="Pfam" id="PF03958">
    <property type="entry name" value="Secretin_N"/>
    <property type="match status" value="3"/>
</dbReference>
<dbReference type="Proteomes" id="UP001374803">
    <property type="component" value="Chromosome"/>
</dbReference>
<keyword evidence="6 12" id="KW-0732">Signal</keyword>
<feature type="compositionally biased region" description="Pro residues" evidence="11">
    <location>
        <begin position="839"/>
        <end position="862"/>
    </location>
</feature>
<feature type="compositionally biased region" description="Pro residues" evidence="11">
    <location>
        <begin position="302"/>
        <end position="311"/>
    </location>
</feature>
<evidence type="ECO:0000256" key="9">
    <source>
        <dbReference type="ARBA" id="ARBA00023237"/>
    </source>
</evidence>
<keyword evidence="17" id="KW-1185">Reference proteome</keyword>
<name>A0ABZ2LCC6_9BACT</name>
<evidence type="ECO:0000313" key="16">
    <source>
        <dbReference type="EMBL" id="WXB08586.1"/>
    </source>
</evidence>
<accession>A0ABZ2LCC6</accession>
<proteinExistence type="inferred from homology"/>
<evidence type="ECO:0000256" key="10">
    <source>
        <dbReference type="RuleBase" id="RU004004"/>
    </source>
</evidence>
<evidence type="ECO:0000256" key="11">
    <source>
        <dbReference type="SAM" id="MobiDB-lite"/>
    </source>
</evidence>
<protein>
    <submittedName>
        <fullName evidence="16">Type II secretion system secretin GspD</fullName>
    </submittedName>
</protein>
<dbReference type="EMBL" id="CP089983">
    <property type="protein sequence ID" value="WXB08586.1"/>
    <property type="molecule type" value="Genomic_DNA"/>
</dbReference>
<keyword evidence="4" id="KW-1134">Transmembrane beta strand</keyword>
<organism evidence="16 17">
    <name type="scientific">Pendulispora rubella</name>
    <dbReference type="NCBI Taxonomy" id="2741070"/>
    <lineage>
        <taxon>Bacteria</taxon>
        <taxon>Pseudomonadati</taxon>
        <taxon>Myxococcota</taxon>
        <taxon>Myxococcia</taxon>
        <taxon>Myxococcales</taxon>
        <taxon>Sorangiineae</taxon>
        <taxon>Pendulisporaceae</taxon>
        <taxon>Pendulispora</taxon>
    </lineage>
</organism>
<dbReference type="Gene3D" id="3.30.1370.120">
    <property type="match status" value="3"/>
</dbReference>
<dbReference type="RefSeq" id="WP_394838258.1">
    <property type="nucleotide sequence ID" value="NZ_CP089929.1"/>
</dbReference>
<gene>
    <name evidence="16" type="primary">gspD</name>
    <name evidence="16" type="ORF">LVJ94_15240</name>
</gene>
<evidence type="ECO:0000256" key="2">
    <source>
        <dbReference type="ARBA" id="ARBA00006980"/>
    </source>
</evidence>
<feature type="domain" description="GspD-like N0" evidence="15">
    <location>
        <begin position="112"/>
        <end position="180"/>
    </location>
</feature>
<feature type="region of interest" description="Disordered" evidence="11">
    <location>
        <begin position="810"/>
        <end position="879"/>
    </location>
</feature>
<evidence type="ECO:0000256" key="6">
    <source>
        <dbReference type="ARBA" id="ARBA00022729"/>
    </source>
</evidence>
<evidence type="ECO:0000256" key="7">
    <source>
        <dbReference type="ARBA" id="ARBA00022927"/>
    </source>
</evidence>
<dbReference type="PRINTS" id="PR00811">
    <property type="entry name" value="BCTERIALGSPD"/>
</dbReference>
<feature type="compositionally biased region" description="Basic and acidic residues" evidence="11">
    <location>
        <begin position="810"/>
        <end position="820"/>
    </location>
</feature>
<evidence type="ECO:0000256" key="5">
    <source>
        <dbReference type="ARBA" id="ARBA00022692"/>
    </source>
</evidence>
<evidence type="ECO:0000259" key="15">
    <source>
        <dbReference type="Pfam" id="PF21305"/>
    </source>
</evidence>
<reference evidence="16" key="1">
    <citation type="submission" date="2021-12" db="EMBL/GenBank/DDBJ databases">
        <title>Discovery of the Pendulisporaceae a myxobacterial family with distinct sporulation behavior and unique specialized metabolism.</title>
        <authorList>
            <person name="Garcia R."/>
            <person name="Popoff A."/>
            <person name="Bader C.D."/>
            <person name="Loehr J."/>
            <person name="Walesch S."/>
            <person name="Walt C."/>
            <person name="Boldt J."/>
            <person name="Bunk B."/>
            <person name="Haeckl F.J.F.P.J."/>
            <person name="Gunesch A.P."/>
            <person name="Birkelbach J."/>
            <person name="Nuebel U."/>
            <person name="Pietschmann T."/>
            <person name="Bach T."/>
            <person name="Mueller R."/>
        </authorList>
    </citation>
    <scope>NUCLEOTIDE SEQUENCE</scope>
    <source>
        <strain evidence="16">MSr11367</strain>
    </source>
</reference>
<keyword evidence="7" id="KW-0653">Protein transport</keyword>
<dbReference type="Pfam" id="PF00263">
    <property type="entry name" value="Secretin"/>
    <property type="match status" value="1"/>
</dbReference>
<keyword evidence="9" id="KW-0998">Cell outer membrane</keyword>
<dbReference type="InterPro" id="IPR038591">
    <property type="entry name" value="NolW-like_sf"/>
</dbReference>
<comment type="subcellular location">
    <subcellularLocation>
        <location evidence="1 10">Cell outer membrane</location>
    </subcellularLocation>
</comment>
<sequence>MRKRLSLLAAVSLGTLVSGAVRDVRGQTPPTPPNRAQPPAATAATPPAAPATPAAPGAGRPALPTPPAAGAKGKPTESPAGKAQGDTDKLPQFDSAMEFEPRSPNYRVAFSLEDADLPELVRVIGQLTGKRFIFGGKVRNIKASVYSPQKVTVAEAYQAFLSILETNGLTVIPHGRFLKIVETAGIASQSTPTVGPQQGAPVEDRYVTRMHRLRNVNADEVANLLGKFKSKDADVSSYSAGNMLILTDTGTNIRRMMSIVEEIDVGGAGDQIWMETINYASAADIAQRVNELFDIKSGSSSSPPPSGPRGGPPAAAASSGGSGAGGGDLHISKILPDERTNKIIIVATEKAYLRILEIIKKMDVPQTTEGEIHVLPLQHADAVELTKTLNEIITGTGGSSGGGGGGQGGRGQQQGGGGGGGGAQQQGIFEGGVKVSADKATNSIVVTSSMRDYASLRAVVDRLDLPRRSVFIEAVILDLSITRSNQLGFNFHGGDTFGENSDGLIYGGLNPIKSIGLPTASPELLQGLALGVRGPAIPGSENLLGTGITIPSFGLVVQALATSTDTDVLSTPHILATDNQKAIINIGENIPLQQNLSLPSFPGVGTGAQSQAGALGALGGLGGFGGFGGTGARQDVGTKLTITPHLNDSNEVRLELNEEISEAKSAVGTAGVVPITKRNAETMLVVQDQQTVVIGGLMRNRLTHSEEKIPVLGDIPVLGALFRSTKNGMEKTNLILIMTPYIIREQADLRTIYERKMEERQQFLDRYFVFSDDSDYQPPKDYSRTNGLVEFIRQSYRGVEERKKLDDLLKPKELITHEPSEPLEMPAAPRSPSVNPGAPAHPTPAPTITPGPVRGAPPPTPSPGVTVTPPTRQINQVER</sequence>
<feature type="chain" id="PRO_5046842768" evidence="12">
    <location>
        <begin position="21"/>
        <end position="879"/>
    </location>
</feature>
<comment type="similarity">
    <text evidence="2">Belongs to the bacterial secretin family. GSP D subfamily.</text>
</comment>
<dbReference type="InterPro" id="IPR005644">
    <property type="entry name" value="NolW-like"/>
</dbReference>
<evidence type="ECO:0000256" key="12">
    <source>
        <dbReference type="SAM" id="SignalP"/>
    </source>
</evidence>
<evidence type="ECO:0000259" key="14">
    <source>
        <dbReference type="Pfam" id="PF03958"/>
    </source>
</evidence>
<dbReference type="PANTHER" id="PTHR30332:SF24">
    <property type="entry name" value="SECRETIN GSPD-RELATED"/>
    <property type="match status" value="1"/>
</dbReference>
<feature type="region of interest" description="Disordered" evidence="11">
    <location>
        <begin position="295"/>
        <end position="324"/>
    </location>
</feature>
<evidence type="ECO:0000256" key="3">
    <source>
        <dbReference type="ARBA" id="ARBA00022448"/>
    </source>
</evidence>
<evidence type="ECO:0000256" key="8">
    <source>
        <dbReference type="ARBA" id="ARBA00023136"/>
    </source>
</evidence>
<dbReference type="Pfam" id="PF21305">
    <property type="entry name" value="type_II_gspD_N0"/>
    <property type="match status" value="1"/>
</dbReference>
<feature type="domain" description="NolW-like" evidence="14">
    <location>
        <begin position="373"/>
        <end position="468"/>
    </location>
</feature>
<feature type="region of interest" description="Disordered" evidence="11">
    <location>
        <begin position="393"/>
        <end position="424"/>
    </location>
</feature>
<feature type="signal peptide" evidence="12">
    <location>
        <begin position="1"/>
        <end position="20"/>
    </location>
</feature>
<dbReference type="InterPro" id="IPR013356">
    <property type="entry name" value="T2SS_GspD"/>
</dbReference>
<dbReference type="InterPro" id="IPR049371">
    <property type="entry name" value="GspD-like_N0"/>
</dbReference>
<feature type="compositionally biased region" description="Low complexity" evidence="11">
    <location>
        <begin position="37"/>
        <end position="73"/>
    </location>
</feature>
<evidence type="ECO:0000256" key="1">
    <source>
        <dbReference type="ARBA" id="ARBA00004442"/>
    </source>
</evidence>
<feature type="domain" description="Type II/III secretion system secretin-like" evidence="13">
    <location>
        <begin position="559"/>
        <end position="744"/>
    </location>
</feature>
<keyword evidence="8" id="KW-0472">Membrane</keyword>
<feature type="domain" description="NolW-like" evidence="14">
    <location>
        <begin position="208"/>
        <end position="267"/>
    </location>
</feature>
<evidence type="ECO:0000313" key="17">
    <source>
        <dbReference type="Proteomes" id="UP001374803"/>
    </source>
</evidence>
<dbReference type="InterPro" id="IPR004846">
    <property type="entry name" value="T2SS/T3SS_dom"/>
</dbReference>
<dbReference type="NCBIfam" id="TIGR02517">
    <property type="entry name" value="type_II_gspD"/>
    <property type="match status" value="1"/>
</dbReference>